<proteinExistence type="predicted"/>
<reference evidence="1" key="1">
    <citation type="submission" date="2014-09" db="EMBL/GenBank/DDBJ databases">
        <authorList>
            <person name="Magalhaes I.L.F."/>
            <person name="Oliveira U."/>
            <person name="Santos F.R."/>
            <person name="Vidigal T.H.D.A."/>
            <person name="Brescovit A.D."/>
            <person name="Santos A.J."/>
        </authorList>
    </citation>
    <scope>NUCLEOTIDE SEQUENCE</scope>
    <source>
        <tissue evidence="1">Shoot tissue taken approximately 20 cm above the soil surface</tissue>
    </source>
</reference>
<sequence length="82" mass="8817">MTDAAEYDQLLHELHRPAFVDLLASLHRDSGRGVADAEDRLVDGPMCSFPDDVGLVEATCGLHDISSVVEGEGDVSLCFQNS</sequence>
<dbReference type="EMBL" id="GBRH01205967">
    <property type="protein sequence ID" value="JAD91928.1"/>
    <property type="molecule type" value="Transcribed_RNA"/>
</dbReference>
<evidence type="ECO:0000313" key="1">
    <source>
        <dbReference type="EMBL" id="JAD91928.1"/>
    </source>
</evidence>
<dbReference type="AlphaFoldDB" id="A0A0A9DYZ3"/>
<accession>A0A0A9DYZ3</accession>
<protein>
    <submittedName>
        <fullName evidence="1">Uncharacterized protein</fullName>
    </submittedName>
</protein>
<name>A0A0A9DYZ3_ARUDO</name>
<reference evidence="1" key="2">
    <citation type="journal article" date="2015" name="Data Brief">
        <title>Shoot transcriptome of the giant reed, Arundo donax.</title>
        <authorList>
            <person name="Barrero R.A."/>
            <person name="Guerrero F.D."/>
            <person name="Moolhuijzen P."/>
            <person name="Goolsby J.A."/>
            <person name="Tidwell J."/>
            <person name="Bellgard S.E."/>
            <person name="Bellgard M.I."/>
        </authorList>
    </citation>
    <scope>NUCLEOTIDE SEQUENCE</scope>
    <source>
        <tissue evidence="1">Shoot tissue taken approximately 20 cm above the soil surface</tissue>
    </source>
</reference>
<organism evidence="1">
    <name type="scientific">Arundo donax</name>
    <name type="common">Giant reed</name>
    <name type="synonym">Donax arundinaceus</name>
    <dbReference type="NCBI Taxonomy" id="35708"/>
    <lineage>
        <taxon>Eukaryota</taxon>
        <taxon>Viridiplantae</taxon>
        <taxon>Streptophyta</taxon>
        <taxon>Embryophyta</taxon>
        <taxon>Tracheophyta</taxon>
        <taxon>Spermatophyta</taxon>
        <taxon>Magnoliopsida</taxon>
        <taxon>Liliopsida</taxon>
        <taxon>Poales</taxon>
        <taxon>Poaceae</taxon>
        <taxon>PACMAD clade</taxon>
        <taxon>Arundinoideae</taxon>
        <taxon>Arundineae</taxon>
        <taxon>Arundo</taxon>
    </lineage>
</organism>